<protein>
    <recommendedName>
        <fullName evidence="12">Acyl-ACP thioesterase</fullName>
    </recommendedName>
</protein>
<dbReference type="Pfam" id="PF01643">
    <property type="entry name" value="Acyl-ACP_TE"/>
    <property type="match status" value="1"/>
</dbReference>
<keyword evidence="3" id="KW-0378">Hydrolase</keyword>
<dbReference type="EMBL" id="PYLP01000022">
    <property type="protein sequence ID" value="PST36695.1"/>
    <property type="molecule type" value="Genomic_DNA"/>
</dbReference>
<keyword evidence="4" id="KW-0276">Fatty acid metabolism</keyword>
<dbReference type="GeneID" id="77471771"/>
<dbReference type="InterPro" id="IPR029069">
    <property type="entry name" value="HotDog_dom_sf"/>
</dbReference>
<dbReference type="InterPro" id="IPR045023">
    <property type="entry name" value="FATA/B"/>
</dbReference>
<evidence type="ECO:0000256" key="1">
    <source>
        <dbReference type="ARBA" id="ARBA00006500"/>
    </source>
</evidence>
<dbReference type="GO" id="GO:0000036">
    <property type="term" value="F:acyl carrier activity"/>
    <property type="evidence" value="ECO:0007669"/>
    <property type="project" value="TreeGrafter"/>
</dbReference>
<evidence type="ECO:0000313" key="10">
    <source>
        <dbReference type="EMBL" id="PST36695.1"/>
    </source>
</evidence>
<proteinExistence type="inferred from homology"/>
<dbReference type="Proteomes" id="UP000241201">
    <property type="component" value="Unassembled WGS sequence"/>
</dbReference>
<dbReference type="RefSeq" id="WP_106988739.1">
    <property type="nucleotide sequence ID" value="NZ_DAWBWI010000101.1"/>
</dbReference>
<name>A0A2T3FN44_9FIRM</name>
<organism evidence="10 11">
    <name type="scientific">Faecalibacillus faecis</name>
    <dbReference type="NCBI Taxonomy" id="1982628"/>
    <lineage>
        <taxon>Bacteria</taxon>
        <taxon>Bacillati</taxon>
        <taxon>Bacillota</taxon>
        <taxon>Erysipelotrichia</taxon>
        <taxon>Erysipelotrichales</taxon>
        <taxon>Coprobacillaceae</taxon>
        <taxon>Faecalibacillus</taxon>
    </lineage>
</organism>
<dbReference type="InterPro" id="IPR049427">
    <property type="entry name" value="Acyl-ACP_TE_C"/>
</dbReference>
<dbReference type="AlphaFoldDB" id="A0A2T3FN44"/>
<keyword evidence="7" id="KW-0275">Fatty acid biosynthesis</keyword>
<dbReference type="SUPFAM" id="SSF54637">
    <property type="entry name" value="Thioesterase/thiol ester dehydrase-isomerase"/>
    <property type="match status" value="2"/>
</dbReference>
<evidence type="ECO:0000256" key="3">
    <source>
        <dbReference type="ARBA" id="ARBA00022801"/>
    </source>
</evidence>
<dbReference type="PANTHER" id="PTHR31727:SF6">
    <property type="entry name" value="OLEOYL-ACYL CARRIER PROTEIN THIOESTERASE 1, CHLOROPLASTIC"/>
    <property type="match status" value="1"/>
</dbReference>
<gene>
    <name evidence="10" type="ORF">C7U55_11820</name>
</gene>
<keyword evidence="6" id="KW-0443">Lipid metabolism</keyword>
<evidence type="ECO:0000313" key="11">
    <source>
        <dbReference type="Proteomes" id="UP000241201"/>
    </source>
</evidence>
<evidence type="ECO:0000259" key="9">
    <source>
        <dbReference type="Pfam" id="PF20791"/>
    </source>
</evidence>
<feature type="domain" description="Acyl-ACP thioesterase N-terminal hotdog" evidence="8">
    <location>
        <begin position="5"/>
        <end position="121"/>
    </location>
</feature>
<accession>A0A2T3FN44</accession>
<dbReference type="PANTHER" id="PTHR31727">
    <property type="entry name" value="OLEOYL-ACYL CARRIER PROTEIN THIOESTERASE 1, CHLOROPLASTIC"/>
    <property type="match status" value="1"/>
</dbReference>
<comment type="similarity">
    <text evidence="1">Belongs to the acyl-ACP thioesterase family.</text>
</comment>
<keyword evidence="5" id="KW-0809">Transit peptide</keyword>
<dbReference type="InterPro" id="IPR002864">
    <property type="entry name" value="Acyl-ACP_thioesterase_NHD"/>
</dbReference>
<evidence type="ECO:0008006" key="12">
    <source>
        <dbReference type="Google" id="ProtNLM"/>
    </source>
</evidence>
<evidence type="ECO:0000256" key="7">
    <source>
        <dbReference type="ARBA" id="ARBA00023160"/>
    </source>
</evidence>
<evidence type="ECO:0000256" key="2">
    <source>
        <dbReference type="ARBA" id="ARBA00022516"/>
    </source>
</evidence>
<comment type="caution">
    <text evidence="10">The sequence shown here is derived from an EMBL/GenBank/DDBJ whole genome shotgun (WGS) entry which is preliminary data.</text>
</comment>
<reference evidence="11" key="1">
    <citation type="submission" date="2018-03" db="EMBL/GenBank/DDBJ databases">
        <title>Lachnoclostridium SNUG30370 gen.nov., sp.nov., isolated from human faeces.</title>
        <authorList>
            <person name="Seo B."/>
            <person name="Jeon K."/>
            <person name="Ko G."/>
        </authorList>
    </citation>
    <scope>NUCLEOTIDE SEQUENCE [LARGE SCALE GENOMIC DNA]</scope>
    <source>
        <strain evidence="11">SNUG30370</strain>
    </source>
</reference>
<evidence type="ECO:0000256" key="5">
    <source>
        <dbReference type="ARBA" id="ARBA00022946"/>
    </source>
</evidence>
<dbReference type="GO" id="GO:0016297">
    <property type="term" value="F:fatty acyl-[ACP] hydrolase activity"/>
    <property type="evidence" value="ECO:0007669"/>
    <property type="project" value="InterPro"/>
</dbReference>
<keyword evidence="11" id="KW-1185">Reference proteome</keyword>
<keyword evidence="2" id="KW-0444">Lipid biosynthesis</keyword>
<evidence type="ECO:0000256" key="6">
    <source>
        <dbReference type="ARBA" id="ARBA00023098"/>
    </source>
</evidence>
<dbReference type="Gene3D" id="3.10.129.10">
    <property type="entry name" value="Hotdog Thioesterase"/>
    <property type="match status" value="2"/>
</dbReference>
<dbReference type="Pfam" id="PF20791">
    <property type="entry name" value="Acyl-ACP_TE_C"/>
    <property type="match status" value="1"/>
</dbReference>
<feature type="domain" description="Acyl-ACP thioesterase-like C-terminal" evidence="9">
    <location>
        <begin position="149"/>
        <end position="227"/>
    </location>
</feature>
<evidence type="ECO:0000259" key="8">
    <source>
        <dbReference type="Pfam" id="PF01643"/>
    </source>
</evidence>
<evidence type="ECO:0000256" key="4">
    <source>
        <dbReference type="ARBA" id="ARBA00022832"/>
    </source>
</evidence>
<sequence length="243" mass="28953">MKNSETKEEYEIEYQNVDYYGEYKYSDLLSKLSNLATKNAIEIGLWNESFNGKYGWVLVKQTVKLKRPLLIGEKLTVSTRAKGERKIQYFRTYDLKVNDEVIGGIYSIWTLIDIEKRRIVRPQKVGISIPECEEYPSFVEKYEPLLDIETKKVQTRKVSYSDIDLNKHMNNARYLEWVMDLLPQEKKQDFFIDEMTMHYLKEIAPKSRVDLYYGQEDDCFKIEFKIDDQTHFVISGRFKEKKV</sequence>